<feature type="domain" description="Reverse transcriptase" evidence="1">
    <location>
        <begin position="1"/>
        <end position="143"/>
    </location>
</feature>
<evidence type="ECO:0000313" key="2">
    <source>
        <dbReference type="EMBL" id="MCH7399947.1"/>
    </source>
</evidence>
<organism evidence="2 3">
    <name type="scientific">Belliella calami</name>
    <dbReference type="NCBI Taxonomy" id="2923436"/>
    <lineage>
        <taxon>Bacteria</taxon>
        <taxon>Pseudomonadati</taxon>
        <taxon>Bacteroidota</taxon>
        <taxon>Cytophagia</taxon>
        <taxon>Cytophagales</taxon>
        <taxon>Cyclobacteriaceae</taxon>
        <taxon>Belliella</taxon>
    </lineage>
</organism>
<dbReference type="Proteomes" id="UP001165488">
    <property type="component" value="Unassembled WGS sequence"/>
</dbReference>
<protein>
    <submittedName>
        <fullName evidence="2">Reverse transcriptase domain-containing protein</fullName>
    </submittedName>
</protein>
<dbReference type="PROSITE" id="PS50878">
    <property type="entry name" value="RT_POL"/>
    <property type="match status" value="1"/>
</dbReference>
<dbReference type="RefSeq" id="WP_241276441.1">
    <property type="nucleotide sequence ID" value="NZ_JAKZGS010000023.1"/>
</dbReference>
<dbReference type="InterPro" id="IPR000477">
    <property type="entry name" value="RT_dom"/>
</dbReference>
<reference evidence="2" key="1">
    <citation type="submission" date="2022-03" db="EMBL/GenBank/DDBJ databases">
        <title>De novo assembled genomes of Belliella spp. (Cyclobacteriaceae) strains.</title>
        <authorList>
            <person name="Szabo A."/>
            <person name="Korponai K."/>
            <person name="Felfoldi T."/>
        </authorList>
    </citation>
    <scope>NUCLEOTIDE SEQUENCE</scope>
    <source>
        <strain evidence="2">DSM 107340</strain>
    </source>
</reference>
<dbReference type="Pfam" id="PF00078">
    <property type="entry name" value="RVT_1"/>
    <property type="match status" value="1"/>
</dbReference>
<evidence type="ECO:0000259" key="1">
    <source>
        <dbReference type="PROSITE" id="PS50878"/>
    </source>
</evidence>
<sequence length="280" mass="33263">MSIIEAVKAGEIKIYSNPFRSKADGQLMGIPQGLPISAVLANMYLLKFDLEVVNEVVIKRIGYYRRYSDDILVVIKKEEEIWAKDFITKLILEREVIISEEKTEIFHFKKIEEPTGKTKIIGFLKKENAFETKYPLNYLGFDFYGHKTLIASKNLSKFYRRMKTSIKKKVKIAEKKTQTDEHDQIVKAVFKRQLYRIFTNQNLNSTSLPKKRKRLVKNIYGYYKFKTENHFPPFRGNYLTYIKRASNIMNEPAIEKQLRNHKKIFNKYLKKRVEKQKIHF</sequence>
<keyword evidence="2" id="KW-0548">Nucleotidyltransferase</keyword>
<dbReference type="SUPFAM" id="SSF56672">
    <property type="entry name" value="DNA/RNA polymerases"/>
    <property type="match status" value="1"/>
</dbReference>
<keyword evidence="2" id="KW-0808">Transferase</keyword>
<comment type="caution">
    <text evidence="2">The sequence shown here is derived from an EMBL/GenBank/DDBJ whole genome shotgun (WGS) entry which is preliminary data.</text>
</comment>
<name>A0ABS9UTJ5_9BACT</name>
<accession>A0ABS9UTJ5</accession>
<dbReference type="EMBL" id="JAKZGS010000023">
    <property type="protein sequence ID" value="MCH7399947.1"/>
    <property type="molecule type" value="Genomic_DNA"/>
</dbReference>
<evidence type="ECO:0000313" key="3">
    <source>
        <dbReference type="Proteomes" id="UP001165488"/>
    </source>
</evidence>
<proteinExistence type="predicted"/>
<dbReference type="InterPro" id="IPR043502">
    <property type="entry name" value="DNA/RNA_pol_sf"/>
</dbReference>
<keyword evidence="2" id="KW-0695">RNA-directed DNA polymerase</keyword>
<gene>
    <name evidence="2" type="ORF">MM236_18275</name>
</gene>
<keyword evidence="3" id="KW-1185">Reference proteome</keyword>
<dbReference type="GO" id="GO:0003964">
    <property type="term" value="F:RNA-directed DNA polymerase activity"/>
    <property type="evidence" value="ECO:0007669"/>
    <property type="project" value="UniProtKB-KW"/>
</dbReference>